<dbReference type="SUPFAM" id="SSF46565">
    <property type="entry name" value="Chaperone J-domain"/>
    <property type="match status" value="1"/>
</dbReference>
<dbReference type="InterPro" id="IPR036869">
    <property type="entry name" value="J_dom_sf"/>
</dbReference>
<feature type="region of interest" description="Disordered" evidence="1">
    <location>
        <begin position="119"/>
        <end position="161"/>
    </location>
</feature>
<sequence>MEAVAERYFNIGDMKSAATFYGNLMMLHPRYVKMARICRVLADPSAVPLPHRYADVVEALLEPSITPEALFGADTTPADVNKAYQRWTLLVHPDKNPYPRAGDAFNRLVSLRTNALELVSARKKRPNSEPIGREDHDRRGNRQHKKGGSPAAPGRSSENNTSSLRAAEIDMTISELKKVQVTLKSLKRKNIDDSELPELSVSLRGVRERRFLTHPTSPLASTAPDVPTWDLASDARTSPYPTTTNTTANTATTTSTTAPTTTTTSSSSTTTATHSNNRVVPSPPPSPPNVSGEEAPSRVSTAKPSRQPPPQTGTVRGEQNTDKVSERVQSQQKVDVKKKAGSAGKEGQTIKNDAKQPQEVTIDKNRSTRKTATDEGTKVATTDAQSRKSDTRHSQETIVEKNRSHRKTDGSENKKIISKDVQSTKREPKDSQETIVEKNRSRRRSGAGENTKNQAKETQDVVGEKNRSRRKTDVSENAKVTATNAQITKDEPQEPQEEITEDDHSCRKTDANEKRNLSSMDDQCVDNDVQQLQLDVPLSQTVSTVSDEVSFVDVARESINGLIRDLEEIKLNRVPLRLNCDLSFAAYEREKLQREASCSEKKSSL</sequence>
<feature type="compositionally biased region" description="Low complexity" evidence="1">
    <location>
        <begin position="237"/>
        <end position="280"/>
    </location>
</feature>
<name>A0A1X0NP38_9TRYP</name>
<evidence type="ECO:0000259" key="2">
    <source>
        <dbReference type="PROSITE" id="PS50076"/>
    </source>
</evidence>
<evidence type="ECO:0000313" key="3">
    <source>
        <dbReference type="EMBL" id="ORC86371.1"/>
    </source>
</evidence>
<keyword evidence="4" id="KW-1185">Reference proteome</keyword>
<feature type="compositionally biased region" description="Basic and acidic residues" evidence="1">
    <location>
        <begin position="502"/>
        <end position="515"/>
    </location>
</feature>
<dbReference type="PROSITE" id="PS50076">
    <property type="entry name" value="DNAJ_2"/>
    <property type="match status" value="1"/>
</dbReference>
<evidence type="ECO:0000256" key="1">
    <source>
        <dbReference type="SAM" id="MobiDB-lite"/>
    </source>
</evidence>
<reference evidence="3 4" key="1">
    <citation type="submission" date="2017-03" db="EMBL/GenBank/DDBJ databases">
        <title>An alternative strategy for trypanosome survival in the mammalian bloodstream revealed through genome and transcriptome analysis of the ubiquitous bovine parasite Trypanosoma (Megatrypanum) theileri.</title>
        <authorList>
            <person name="Kelly S."/>
            <person name="Ivens A."/>
            <person name="Mott A."/>
            <person name="O'Neill E."/>
            <person name="Emms D."/>
            <person name="Macleod O."/>
            <person name="Voorheis P."/>
            <person name="Matthews J."/>
            <person name="Matthews K."/>
            <person name="Carrington M."/>
        </authorList>
    </citation>
    <scope>NUCLEOTIDE SEQUENCE [LARGE SCALE GENOMIC DNA]</scope>
    <source>
        <strain evidence="3">Edinburgh</strain>
    </source>
</reference>
<gene>
    <name evidence="3" type="ORF">TM35_000292530</name>
</gene>
<comment type="caution">
    <text evidence="3">The sequence shown here is derived from an EMBL/GenBank/DDBJ whole genome shotgun (WGS) entry which is preliminary data.</text>
</comment>
<accession>A0A1X0NP38</accession>
<feature type="compositionally biased region" description="Basic and acidic residues" evidence="1">
    <location>
        <begin position="385"/>
        <end position="439"/>
    </location>
</feature>
<feature type="compositionally biased region" description="Basic and acidic residues" evidence="1">
    <location>
        <begin position="352"/>
        <end position="377"/>
    </location>
</feature>
<organism evidence="3 4">
    <name type="scientific">Trypanosoma theileri</name>
    <dbReference type="NCBI Taxonomy" id="67003"/>
    <lineage>
        <taxon>Eukaryota</taxon>
        <taxon>Discoba</taxon>
        <taxon>Euglenozoa</taxon>
        <taxon>Kinetoplastea</taxon>
        <taxon>Metakinetoplastina</taxon>
        <taxon>Trypanosomatida</taxon>
        <taxon>Trypanosomatidae</taxon>
        <taxon>Trypanosoma</taxon>
    </lineage>
</organism>
<feature type="region of interest" description="Disordered" evidence="1">
    <location>
        <begin position="215"/>
        <end position="515"/>
    </location>
</feature>
<dbReference type="AlphaFoldDB" id="A0A1X0NP38"/>
<dbReference type="OrthoDB" id="342454at2759"/>
<feature type="compositionally biased region" description="Basic and acidic residues" evidence="1">
    <location>
        <begin position="454"/>
        <end position="476"/>
    </location>
</feature>
<dbReference type="InterPro" id="IPR001623">
    <property type="entry name" value="DnaJ_domain"/>
</dbReference>
<protein>
    <recommendedName>
        <fullName evidence="2">J domain-containing protein</fullName>
    </recommendedName>
</protein>
<dbReference type="GeneID" id="39988190"/>
<feature type="compositionally biased region" description="Polar residues" evidence="1">
    <location>
        <begin position="478"/>
        <end position="487"/>
    </location>
</feature>
<feature type="compositionally biased region" description="Basic and acidic residues" evidence="1">
    <location>
        <begin position="131"/>
        <end position="140"/>
    </location>
</feature>
<feature type="domain" description="J" evidence="2">
    <location>
        <begin position="55"/>
        <end position="140"/>
    </location>
</feature>
<proteinExistence type="predicted"/>
<dbReference type="Gene3D" id="1.10.287.110">
    <property type="entry name" value="DnaJ domain"/>
    <property type="match status" value="1"/>
</dbReference>
<dbReference type="Proteomes" id="UP000192257">
    <property type="component" value="Unassembled WGS sequence"/>
</dbReference>
<dbReference type="EMBL" id="NBCO01000029">
    <property type="protein sequence ID" value="ORC86371.1"/>
    <property type="molecule type" value="Genomic_DNA"/>
</dbReference>
<evidence type="ECO:0000313" key="4">
    <source>
        <dbReference type="Proteomes" id="UP000192257"/>
    </source>
</evidence>
<dbReference type="RefSeq" id="XP_028880437.1">
    <property type="nucleotide sequence ID" value="XM_029028410.1"/>
</dbReference>
<dbReference type="VEuPathDB" id="TriTrypDB:TM35_000292530"/>